<reference evidence="4" key="1">
    <citation type="submission" date="2021-02" db="EMBL/GenBank/DDBJ databases">
        <title>Draft genome sequence of Microbispora sp. RL4-1S isolated from rice leaves in Thailand.</title>
        <authorList>
            <person name="Muangham S."/>
            <person name="Duangmal K."/>
        </authorList>
    </citation>
    <scope>NUCLEOTIDE SEQUENCE</scope>
    <source>
        <strain evidence="4">RL4-1S</strain>
    </source>
</reference>
<dbReference type="InterPro" id="IPR050816">
    <property type="entry name" value="Flavin-dep_Halogenase_NPB"/>
</dbReference>
<protein>
    <submittedName>
        <fullName evidence="4">Tryptophan 7-halogenase</fullName>
    </submittedName>
</protein>
<accession>A0A940WM92</accession>
<dbReference type="Gene3D" id="3.50.50.60">
    <property type="entry name" value="FAD/NAD(P)-binding domain"/>
    <property type="match status" value="1"/>
</dbReference>
<dbReference type="PRINTS" id="PR00420">
    <property type="entry name" value="RNGMNOXGNASE"/>
</dbReference>
<organism evidence="4 5">
    <name type="scientific">Microbispora oryzae</name>
    <dbReference type="NCBI Taxonomy" id="2806554"/>
    <lineage>
        <taxon>Bacteria</taxon>
        <taxon>Bacillati</taxon>
        <taxon>Actinomycetota</taxon>
        <taxon>Actinomycetes</taxon>
        <taxon>Streptosporangiales</taxon>
        <taxon>Streptosporangiaceae</taxon>
        <taxon>Microbispora</taxon>
    </lineage>
</organism>
<evidence type="ECO:0000259" key="3">
    <source>
        <dbReference type="Pfam" id="PF01494"/>
    </source>
</evidence>
<keyword evidence="1" id="KW-0560">Oxidoreductase</keyword>
<dbReference type="RefSeq" id="WP_210159521.1">
    <property type="nucleotide sequence ID" value="NZ_JAFCNB010000029.1"/>
</dbReference>
<dbReference type="PANTHER" id="PTHR43747">
    <property type="entry name" value="FAD-BINDING PROTEIN"/>
    <property type="match status" value="1"/>
</dbReference>
<dbReference type="GO" id="GO:0071949">
    <property type="term" value="F:FAD binding"/>
    <property type="evidence" value="ECO:0007669"/>
    <property type="project" value="InterPro"/>
</dbReference>
<comment type="caution">
    <text evidence="4">The sequence shown here is derived from an EMBL/GenBank/DDBJ whole genome shotgun (WGS) entry which is preliminary data.</text>
</comment>
<dbReference type="InterPro" id="IPR036188">
    <property type="entry name" value="FAD/NAD-bd_sf"/>
</dbReference>
<dbReference type="GO" id="GO:0016491">
    <property type="term" value="F:oxidoreductase activity"/>
    <property type="evidence" value="ECO:0007669"/>
    <property type="project" value="UniProtKB-KW"/>
</dbReference>
<evidence type="ECO:0000313" key="5">
    <source>
        <dbReference type="Proteomes" id="UP000674234"/>
    </source>
</evidence>
<dbReference type="Pfam" id="PF01494">
    <property type="entry name" value="FAD_binding_3"/>
    <property type="match status" value="1"/>
</dbReference>
<dbReference type="AlphaFoldDB" id="A0A940WM92"/>
<keyword evidence="5" id="KW-1185">Reference proteome</keyword>
<dbReference type="SUPFAM" id="SSF51905">
    <property type="entry name" value="FAD/NAD(P)-binding domain"/>
    <property type="match status" value="1"/>
</dbReference>
<evidence type="ECO:0000256" key="2">
    <source>
        <dbReference type="ARBA" id="ARBA00038396"/>
    </source>
</evidence>
<dbReference type="Proteomes" id="UP000674234">
    <property type="component" value="Unassembled WGS sequence"/>
</dbReference>
<comment type="similarity">
    <text evidence="2">Belongs to the flavin-dependent halogenase family. Bacterial tryptophan halogenase subfamily.</text>
</comment>
<proteinExistence type="inferred from homology"/>
<sequence length="539" mass="60061">MFDVIILGSGIAGSILGSILARNGASVLLIDAGVHPRFAVGESTISHTLNVFRMLAERYEVPELEALISYDKGMAEIGPSMGIKRHFGFMLHQEGREPDPGQASQFGTAGIGHLQTSHLFRQDTDAYLFHAAIGYGCTARQAFRVTDVELNDDSVAVVGANGERFTGRYLVDASGFRSPVAGLLGLREEPCPLKHHSRSLFTHMIGVRPTDDCLMGERPAVPWVEGTMHHLFERGWFWIIPFNNDPRSVNPLVSVGLTFDERVYPKPSDISPEEEFYRHVARFPLLERIFADASTVRPWVSTDRLQYSSSRTVGARWCLMSHAAGFLDPLYSRGLSNTGEVINALAWRLLEALRDDDFAEERFEYVDTLQKGLIRYNDDLVNSSFVSWSHPDLWNAVSRVWAGAQMPVSMHFGQAVEKFRQSRDDAIFRDLERLPYPGSPFPGNAAYNHLFADMVRICDAVDAGERDAGEAGVTLMKTVAESPGIVPFLGLQDPETRLVQPSLETFISMARWLATEGPEDMRYLADNPRFAHLLAAPRT</sequence>
<feature type="domain" description="FAD-binding" evidence="3">
    <location>
        <begin position="2"/>
        <end position="187"/>
    </location>
</feature>
<name>A0A940WM92_9ACTN</name>
<evidence type="ECO:0000256" key="1">
    <source>
        <dbReference type="ARBA" id="ARBA00023002"/>
    </source>
</evidence>
<dbReference type="PANTHER" id="PTHR43747:SF5">
    <property type="entry name" value="FAD-BINDING DOMAIN-CONTAINING PROTEIN"/>
    <property type="match status" value="1"/>
</dbReference>
<dbReference type="EMBL" id="JAFCNB010000029">
    <property type="protein sequence ID" value="MBP2708259.1"/>
    <property type="molecule type" value="Genomic_DNA"/>
</dbReference>
<evidence type="ECO:0000313" key="4">
    <source>
        <dbReference type="EMBL" id="MBP2708259.1"/>
    </source>
</evidence>
<dbReference type="InterPro" id="IPR002938">
    <property type="entry name" value="FAD-bd"/>
</dbReference>
<gene>
    <name evidence="4" type="ORF">JOL79_31220</name>
</gene>